<feature type="binding site" evidence="10">
    <location>
        <position position="249"/>
    </location>
    <ligand>
        <name>Zn(2+)</name>
        <dbReference type="ChEBI" id="CHEBI:29105"/>
    </ligand>
</feature>
<evidence type="ECO:0000256" key="5">
    <source>
        <dbReference type="ARBA" id="ARBA00022741"/>
    </source>
</evidence>
<evidence type="ECO:0000313" key="13">
    <source>
        <dbReference type="EMBL" id="QLY39368.1"/>
    </source>
</evidence>
<dbReference type="Proteomes" id="UP000512167">
    <property type="component" value="Chromosome"/>
</dbReference>
<keyword evidence="8 10" id="KW-0694">RNA-binding</keyword>
<dbReference type="SUPFAM" id="SSF50249">
    <property type="entry name" value="Nucleic acid-binding proteins"/>
    <property type="match status" value="1"/>
</dbReference>
<dbReference type="InterPro" id="IPR010914">
    <property type="entry name" value="RsgA_GTPase_dom"/>
</dbReference>
<keyword evidence="5 10" id="KW-0547">Nucleotide-binding</keyword>
<evidence type="ECO:0000256" key="2">
    <source>
        <dbReference type="ARBA" id="ARBA00022517"/>
    </source>
</evidence>
<keyword evidence="1 10" id="KW-0963">Cytoplasm</keyword>
<dbReference type="InterPro" id="IPR004881">
    <property type="entry name" value="Ribosome_biogen_GTPase_RsgA"/>
</dbReference>
<dbReference type="GO" id="GO:0003924">
    <property type="term" value="F:GTPase activity"/>
    <property type="evidence" value="ECO:0007669"/>
    <property type="project" value="UniProtKB-UniRule"/>
</dbReference>
<evidence type="ECO:0000256" key="8">
    <source>
        <dbReference type="ARBA" id="ARBA00022884"/>
    </source>
</evidence>
<comment type="subunit">
    <text evidence="10">Monomer. Associates with 30S ribosomal subunit, binds 16S rRNA.</text>
</comment>
<feature type="binding site" evidence="10">
    <location>
        <begin position="161"/>
        <end position="169"/>
    </location>
    <ligand>
        <name>GTP</name>
        <dbReference type="ChEBI" id="CHEBI:37565"/>
    </ligand>
</feature>
<dbReference type="InterPro" id="IPR012340">
    <property type="entry name" value="NA-bd_OB-fold"/>
</dbReference>
<dbReference type="GO" id="GO:0046872">
    <property type="term" value="F:metal ion binding"/>
    <property type="evidence" value="ECO:0007669"/>
    <property type="project" value="UniProtKB-KW"/>
</dbReference>
<dbReference type="PROSITE" id="PS51721">
    <property type="entry name" value="G_CP"/>
    <property type="match status" value="1"/>
</dbReference>
<gene>
    <name evidence="10 13" type="primary">rsgA</name>
    <name evidence="13" type="ORF">HF295_00245</name>
</gene>
<dbReference type="InterPro" id="IPR030378">
    <property type="entry name" value="G_CP_dom"/>
</dbReference>
<feature type="binding site" evidence="10">
    <location>
        <position position="247"/>
    </location>
    <ligand>
        <name>Zn(2+)</name>
        <dbReference type="ChEBI" id="CHEBI:29105"/>
    </ligand>
</feature>
<evidence type="ECO:0000256" key="6">
    <source>
        <dbReference type="ARBA" id="ARBA00022801"/>
    </source>
</evidence>
<dbReference type="PANTHER" id="PTHR32120:SF11">
    <property type="entry name" value="SMALL RIBOSOMAL SUBUNIT BIOGENESIS GTPASE RSGA 1, MITOCHONDRIAL-RELATED"/>
    <property type="match status" value="1"/>
</dbReference>
<dbReference type="Gene3D" id="2.40.50.140">
    <property type="entry name" value="Nucleic acid-binding proteins"/>
    <property type="match status" value="1"/>
</dbReference>
<dbReference type="HAMAP" id="MF_01820">
    <property type="entry name" value="GTPase_RsgA"/>
    <property type="match status" value="1"/>
</dbReference>
<accession>A0A7L6N2B1</accession>
<feature type="binding site" evidence="10">
    <location>
        <begin position="108"/>
        <end position="111"/>
    </location>
    <ligand>
        <name>GTP</name>
        <dbReference type="ChEBI" id="CHEBI:37565"/>
    </ligand>
</feature>
<evidence type="ECO:0000256" key="7">
    <source>
        <dbReference type="ARBA" id="ARBA00022833"/>
    </source>
</evidence>
<proteinExistence type="inferred from homology"/>
<evidence type="ECO:0000256" key="10">
    <source>
        <dbReference type="HAMAP-Rule" id="MF_01820"/>
    </source>
</evidence>
<dbReference type="RefSeq" id="WP_312031836.1">
    <property type="nucleotide sequence ID" value="NZ_CP051151.1"/>
</dbReference>
<dbReference type="GO" id="GO:0005737">
    <property type="term" value="C:cytoplasm"/>
    <property type="evidence" value="ECO:0007669"/>
    <property type="project" value="UniProtKB-SubCell"/>
</dbReference>
<comment type="similarity">
    <text evidence="10">Belongs to the TRAFAC class YlqF/YawG GTPase family. RsgA subfamily.</text>
</comment>
<dbReference type="AlphaFoldDB" id="A0A7L6N2B1"/>
<dbReference type="EMBL" id="CP051151">
    <property type="protein sequence ID" value="QLY39368.1"/>
    <property type="molecule type" value="Genomic_DNA"/>
</dbReference>
<reference evidence="13 14" key="1">
    <citation type="submission" date="2020-04" db="EMBL/GenBank/DDBJ databases">
        <authorList>
            <person name="Zheng R.K."/>
            <person name="Sun C.M."/>
        </authorList>
    </citation>
    <scope>NUCLEOTIDE SEQUENCE [LARGE SCALE GENOMIC DNA]</scope>
    <source>
        <strain evidence="14">zrk29</strain>
    </source>
</reference>
<dbReference type="GO" id="GO:0042274">
    <property type="term" value="P:ribosomal small subunit biogenesis"/>
    <property type="evidence" value="ECO:0007669"/>
    <property type="project" value="UniProtKB-UniRule"/>
</dbReference>
<keyword evidence="4 10" id="KW-0699">rRNA-binding</keyword>
<dbReference type="Pfam" id="PF03193">
    <property type="entry name" value="RsgA_GTPase"/>
    <property type="match status" value="1"/>
</dbReference>
<dbReference type="GO" id="GO:0019843">
    <property type="term" value="F:rRNA binding"/>
    <property type="evidence" value="ECO:0007669"/>
    <property type="project" value="UniProtKB-KW"/>
</dbReference>
<evidence type="ECO:0000256" key="3">
    <source>
        <dbReference type="ARBA" id="ARBA00022723"/>
    </source>
</evidence>
<keyword evidence="14" id="KW-1185">Reference proteome</keyword>
<dbReference type="KEGG" id="tbk:HF295_00245"/>
<comment type="subcellular location">
    <subcellularLocation>
        <location evidence="10">Cytoplasm</location>
    </subcellularLocation>
</comment>
<feature type="domain" description="EngC GTPase" evidence="11">
    <location>
        <begin position="68"/>
        <end position="216"/>
    </location>
</feature>
<dbReference type="InterPro" id="IPR031944">
    <property type="entry name" value="RsgA_N"/>
</dbReference>
<evidence type="ECO:0000259" key="12">
    <source>
        <dbReference type="PROSITE" id="PS51721"/>
    </source>
</evidence>
<organism evidence="13 14">
    <name type="scientific">Hujiaoplasma nucleasis</name>
    <dbReference type="NCBI Taxonomy" id="2725268"/>
    <lineage>
        <taxon>Bacteria</taxon>
        <taxon>Bacillati</taxon>
        <taxon>Mycoplasmatota</taxon>
        <taxon>Mollicutes</taxon>
        <taxon>Candidatus Izemoplasmatales</taxon>
        <taxon>Hujiaoplasmataceae</taxon>
        <taxon>Hujiaoplasma</taxon>
    </lineage>
</organism>
<dbReference type="SUPFAM" id="SSF52540">
    <property type="entry name" value="P-loop containing nucleoside triphosphate hydrolases"/>
    <property type="match status" value="1"/>
</dbReference>
<comment type="function">
    <text evidence="10">One of several proteins that assist in the late maturation steps of the functional core of the 30S ribosomal subunit. Helps release RbfA from mature subunits. May play a role in the assembly of ribosomal proteins into the subunit. Circularly permuted GTPase that catalyzes slow GTP hydrolysis, GTPase activity is stimulated by the 30S ribosomal subunit.</text>
</comment>
<dbReference type="GO" id="GO:0005525">
    <property type="term" value="F:GTP binding"/>
    <property type="evidence" value="ECO:0007669"/>
    <property type="project" value="UniProtKB-UniRule"/>
</dbReference>
<evidence type="ECO:0000256" key="1">
    <source>
        <dbReference type="ARBA" id="ARBA00022490"/>
    </source>
</evidence>
<dbReference type="Gene3D" id="3.40.50.300">
    <property type="entry name" value="P-loop containing nucleotide triphosphate hydrolases"/>
    <property type="match status" value="1"/>
</dbReference>
<dbReference type="EC" id="3.6.1.-" evidence="10"/>
<dbReference type="CDD" id="cd01854">
    <property type="entry name" value="YjeQ_EngC"/>
    <property type="match status" value="1"/>
</dbReference>
<dbReference type="PANTHER" id="PTHR32120">
    <property type="entry name" value="SMALL RIBOSOMAL SUBUNIT BIOGENESIS GTPASE RSGA"/>
    <property type="match status" value="1"/>
</dbReference>
<evidence type="ECO:0000256" key="4">
    <source>
        <dbReference type="ARBA" id="ARBA00022730"/>
    </source>
</evidence>
<comment type="cofactor">
    <cofactor evidence="10">
        <name>Zn(2+)</name>
        <dbReference type="ChEBI" id="CHEBI:29105"/>
    </cofactor>
    <text evidence="10">Binds 1 zinc ion per subunit.</text>
</comment>
<protein>
    <recommendedName>
        <fullName evidence="10">Small ribosomal subunit biogenesis GTPase RsgA</fullName>
        <ecNumber evidence="10">3.6.1.-</ecNumber>
    </recommendedName>
</protein>
<sequence>MKKGRIIKLIGGLYTVIDDEGQRFTLKPLGIFRHRNVQLKVGDVVDFNEDSITKLYERRNDLYRPFIANVDQVLLVNSVKEPDFSFLLLDKFITLIESNHIDTIIIMTKVDLLSDNELSDLKEKMAYYEKFYPVIYTSSKTQDNLHAIKEITKNKINVLAGQTGAGKSSILNAMNPKLDIRTNEISKALGRGKHTTRHVELIEFGEGYIADTPGFSNLEFQDLTLENIKYYFIDFFQLSHKCKFNECSHIHEPGCEIKKQVDKGTIIKERYEDYINIYEEVKAIKPKYRRDK</sequence>
<keyword evidence="9 10" id="KW-0342">GTP-binding</keyword>
<dbReference type="NCBIfam" id="TIGR00157">
    <property type="entry name" value="ribosome small subunit-dependent GTPase A"/>
    <property type="match status" value="1"/>
</dbReference>
<evidence type="ECO:0000259" key="11">
    <source>
        <dbReference type="PROSITE" id="PS50936"/>
    </source>
</evidence>
<feature type="binding site" evidence="10">
    <location>
        <position position="242"/>
    </location>
    <ligand>
        <name>Zn(2+)</name>
        <dbReference type="ChEBI" id="CHEBI:29105"/>
    </ligand>
</feature>
<keyword evidence="3 10" id="KW-0479">Metal-binding</keyword>
<keyword evidence="7 10" id="KW-0862">Zinc</keyword>
<feature type="domain" description="CP-type G" evidence="12">
    <location>
        <begin position="59"/>
        <end position="218"/>
    </location>
</feature>
<keyword evidence="2 10" id="KW-0690">Ribosome biogenesis</keyword>
<keyword evidence="6 10" id="KW-0378">Hydrolase</keyword>
<evidence type="ECO:0000313" key="14">
    <source>
        <dbReference type="Proteomes" id="UP000512167"/>
    </source>
</evidence>
<evidence type="ECO:0000256" key="9">
    <source>
        <dbReference type="ARBA" id="ARBA00023134"/>
    </source>
</evidence>
<feature type="binding site" evidence="10">
    <location>
        <position position="255"/>
    </location>
    <ligand>
        <name>Zn(2+)</name>
        <dbReference type="ChEBI" id="CHEBI:29105"/>
    </ligand>
</feature>
<dbReference type="PROSITE" id="PS50936">
    <property type="entry name" value="ENGC_GTPASE"/>
    <property type="match status" value="1"/>
</dbReference>
<dbReference type="Gene3D" id="1.10.40.50">
    <property type="entry name" value="Probable gtpase engc, domain 3"/>
    <property type="match status" value="1"/>
</dbReference>
<name>A0A7L6N2B1_9MOLU</name>
<dbReference type="InterPro" id="IPR027417">
    <property type="entry name" value="P-loop_NTPase"/>
</dbReference>
<dbReference type="Pfam" id="PF16745">
    <property type="entry name" value="RsgA_N"/>
    <property type="match status" value="1"/>
</dbReference>